<evidence type="ECO:0000313" key="7">
    <source>
        <dbReference type="Proteomes" id="UP000252915"/>
    </source>
</evidence>
<proteinExistence type="inferred from homology"/>
<comment type="cofactor">
    <cofactor evidence="1">
        <name>Mn(2+)</name>
        <dbReference type="ChEBI" id="CHEBI:29035"/>
    </cofactor>
</comment>
<dbReference type="GO" id="GO:0034353">
    <property type="term" value="F:mRNA 5'-diphosphatase activity"/>
    <property type="evidence" value="ECO:0007669"/>
    <property type="project" value="TreeGrafter"/>
</dbReference>
<gene>
    <name evidence="4" type="primary">rppH</name>
    <name evidence="4" type="synonym">nudH</name>
    <name evidence="6" type="ORF">DBW92_02125</name>
</gene>
<sequence length="160" mass="19176">MIKEPGYRLNVGLIVINHKGKLLLCKRKNSNNWQFPQGGIDHNEEPRDAAIRELYEEVGIKSSEIKEIAISDKWYKYDLPEGTIKKNFFNNRFKGQKQKWFMFELIKETKIDFTIDINPEFDEFIWCSYWYPLSAIVEFKKEVYRSVLNEFCMASIKRYL</sequence>
<evidence type="ECO:0000256" key="3">
    <source>
        <dbReference type="ARBA" id="ARBA00022801"/>
    </source>
</evidence>
<evidence type="ECO:0000256" key="1">
    <source>
        <dbReference type="ARBA" id="ARBA00001936"/>
    </source>
</evidence>
<dbReference type="PANTHER" id="PTHR23114:SF17">
    <property type="entry name" value="M7GPPPN-MRNA HYDROLASE"/>
    <property type="match status" value="1"/>
</dbReference>
<dbReference type="InterPro" id="IPR000086">
    <property type="entry name" value="NUDIX_hydrolase_dom"/>
</dbReference>
<dbReference type="NCBIfam" id="NF001938">
    <property type="entry name" value="PRK00714.1-5"/>
    <property type="match status" value="1"/>
</dbReference>
<dbReference type="AlphaFoldDB" id="A0A368C5S4"/>
<dbReference type="CDD" id="cd03671">
    <property type="entry name" value="NUDIX_Ap4A_hydrolase_plant_like"/>
    <property type="match status" value="1"/>
</dbReference>
<evidence type="ECO:0000256" key="2">
    <source>
        <dbReference type="ARBA" id="ARBA00001946"/>
    </source>
</evidence>
<keyword evidence="3 4" id="KW-0378">Hydrolase</keyword>
<dbReference type="InterPro" id="IPR022927">
    <property type="entry name" value="RppH"/>
</dbReference>
<dbReference type="InterPro" id="IPR020476">
    <property type="entry name" value="Nudix_hydrolase"/>
</dbReference>
<dbReference type="HAMAP" id="MF_00298">
    <property type="entry name" value="Nudix_RppH"/>
    <property type="match status" value="1"/>
</dbReference>
<feature type="domain" description="Nudix hydrolase" evidence="5">
    <location>
        <begin position="6"/>
        <end position="149"/>
    </location>
</feature>
<dbReference type="GO" id="GO:0005737">
    <property type="term" value="C:cytoplasm"/>
    <property type="evidence" value="ECO:0007669"/>
    <property type="project" value="TreeGrafter"/>
</dbReference>
<evidence type="ECO:0000313" key="6">
    <source>
        <dbReference type="EMBL" id="RCL44929.1"/>
    </source>
</evidence>
<comment type="cofactor">
    <cofactor evidence="2">
        <name>Mg(2+)</name>
        <dbReference type="ChEBI" id="CHEBI:18420"/>
    </cofactor>
</comment>
<dbReference type="SUPFAM" id="SSF55811">
    <property type="entry name" value="Nudix"/>
    <property type="match status" value="1"/>
</dbReference>
<comment type="caution">
    <text evidence="6">The sequence shown here is derived from an EMBL/GenBank/DDBJ whole genome shotgun (WGS) entry which is preliminary data.</text>
</comment>
<feature type="short sequence motif" description="Nudix box" evidence="4">
    <location>
        <begin position="38"/>
        <end position="59"/>
    </location>
</feature>
<dbReference type="Proteomes" id="UP000252915">
    <property type="component" value="Unassembled WGS sequence"/>
</dbReference>
<evidence type="ECO:0000256" key="4">
    <source>
        <dbReference type="HAMAP-Rule" id="MF_00298"/>
    </source>
</evidence>
<dbReference type="InterPro" id="IPR020084">
    <property type="entry name" value="NUDIX_hydrolase_CS"/>
</dbReference>
<dbReference type="EMBL" id="QOPI01000007">
    <property type="protein sequence ID" value="RCL44929.1"/>
    <property type="molecule type" value="Genomic_DNA"/>
</dbReference>
<dbReference type="PANTHER" id="PTHR23114">
    <property type="entry name" value="M7GPPPN-MRNA HYDROLASE"/>
    <property type="match status" value="1"/>
</dbReference>
<comment type="similarity">
    <text evidence="4">Belongs to the Nudix hydrolase family. RppH subfamily.</text>
</comment>
<comment type="cofactor">
    <cofactor evidence="4">
        <name>a divalent metal cation</name>
        <dbReference type="ChEBI" id="CHEBI:60240"/>
    </cofactor>
</comment>
<comment type="function">
    <text evidence="4">Accelerates the degradation of transcripts by removing pyrophosphate from the 5'-end of triphosphorylated RNA, leading to a more labile monophosphorylated state that can stimulate subsequent ribonuclease cleavage.</text>
</comment>
<evidence type="ECO:0000259" key="5">
    <source>
        <dbReference type="PROSITE" id="PS51462"/>
    </source>
</evidence>
<dbReference type="InterPro" id="IPR015797">
    <property type="entry name" value="NUDIX_hydrolase-like_dom_sf"/>
</dbReference>
<accession>A0A368C5S4</accession>
<dbReference type="EC" id="3.6.1.-" evidence="4"/>
<dbReference type="PRINTS" id="PR00502">
    <property type="entry name" value="NUDIXFAMILY"/>
</dbReference>
<dbReference type="PROSITE" id="PS00893">
    <property type="entry name" value="NUDIX_BOX"/>
    <property type="match status" value="1"/>
</dbReference>
<dbReference type="PROSITE" id="PS51462">
    <property type="entry name" value="NUDIX"/>
    <property type="match status" value="1"/>
</dbReference>
<dbReference type="Pfam" id="PF00293">
    <property type="entry name" value="NUDIX"/>
    <property type="match status" value="1"/>
</dbReference>
<dbReference type="GO" id="GO:0006402">
    <property type="term" value="P:mRNA catabolic process"/>
    <property type="evidence" value="ECO:0007669"/>
    <property type="project" value="TreeGrafter"/>
</dbReference>
<reference evidence="6 7" key="1">
    <citation type="journal article" date="2018" name="Microbiome">
        <title>Fine metagenomic profile of the Mediterranean stratified and mixed water columns revealed by assembly and recruitment.</title>
        <authorList>
            <person name="Haro-Moreno J.M."/>
            <person name="Lopez-Perez M."/>
            <person name="De La Torre J.R."/>
            <person name="Picazo A."/>
            <person name="Camacho A."/>
            <person name="Rodriguez-Valera F."/>
        </authorList>
    </citation>
    <scope>NUCLEOTIDE SEQUENCE [LARGE SCALE GENOMIC DNA]</scope>
    <source>
        <strain evidence="6">MED-G78</strain>
    </source>
</reference>
<dbReference type="Gene3D" id="3.90.79.10">
    <property type="entry name" value="Nucleoside Triphosphate Pyrophosphohydrolase"/>
    <property type="match status" value="1"/>
</dbReference>
<dbReference type="NCBIfam" id="NF001937">
    <property type="entry name" value="PRK00714.1-4"/>
    <property type="match status" value="1"/>
</dbReference>
<organism evidence="6 7">
    <name type="scientific">SAR86 cluster bacterium</name>
    <dbReference type="NCBI Taxonomy" id="2030880"/>
    <lineage>
        <taxon>Bacteria</taxon>
        <taxon>Pseudomonadati</taxon>
        <taxon>Pseudomonadota</taxon>
        <taxon>Gammaproteobacteria</taxon>
        <taxon>SAR86 cluster</taxon>
    </lineage>
</organism>
<name>A0A368C5S4_9GAMM</name>
<protein>
    <recommendedName>
        <fullName evidence="4">RNA pyrophosphohydrolase</fullName>
        <ecNumber evidence="4">3.6.1.-</ecNumber>
    </recommendedName>
    <alternativeName>
        <fullName evidence="4">(Di)nucleoside polyphosphate hydrolase</fullName>
    </alternativeName>
</protein>